<evidence type="ECO:0000313" key="6">
    <source>
        <dbReference type="Proteomes" id="UP001302667"/>
    </source>
</evidence>
<evidence type="ECO:0000256" key="3">
    <source>
        <dbReference type="ARBA" id="ARBA00022801"/>
    </source>
</evidence>
<organism evidence="5 6">
    <name type="scientific">Aeromonas allosaccharophila</name>
    <dbReference type="NCBI Taxonomy" id="656"/>
    <lineage>
        <taxon>Bacteria</taxon>
        <taxon>Pseudomonadati</taxon>
        <taxon>Pseudomonadota</taxon>
        <taxon>Gammaproteobacteria</taxon>
        <taxon>Aeromonadales</taxon>
        <taxon>Aeromonadaceae</taxon>
        <taxon>Aeromonas</taxon>
    </lineage>
</organism>
<reference evidence="5 6" key="1">
    <citation type="submission" date="2023-10" db="EMBL/GenBank/DDBJ databases">
        <title>Genome analysis of psychrotrophic aerobic bacterium Aeromonas allosaccharophila BIM B-1809 isolated from infected fish.</title>
        <authorList>
            <person name="Leanovich S.I."/>
            <person name="Sidarenka A.V."/>
            <person name="Akhremchuk A.E."/>
            <person name="Sikolenko M.A."/>
            <person name="Valentovich L.N."/>
        </authorList>
    </citation>
    <scope>NUCLEOTIDE SEQUENCE [LARGE SCALE GENOMIC DNA]</scope>
    <source>
        <strain evidence="5 6">BIM B-1809</strain>
    </source>
</reference>
<dbReference type="InterPro" id="IPR054613">
    <property type="entry name" value="Peptidase_S78_dom"/>
</dbReference>
<dbReference type="EMBL" id="CP136584">
    <property type="protein sequence ID" value="WOE65117.1"/>
    <property type="molecule type" value="Genomic_DNA"/>
</dbReference>
<keyword evidence="6" id="KW-1185">Reference proteome</keyword>
<proteinExistence type="predicted"/>
<name>A0ABZ0F667_9GAMM</name>
<evidence type="ECO:0000256" key="1">
    <source>
        <dbReference type="ARBA" id="ARBA00022612"/>
    </source>
</evidence>
<dbReference type="NCBIfam" id="TIGR01543">
    <property type="entry name" value="proheadase_HK97"/>
    <property type="match status" value="1"/>
</dbReference>
<keyword evidence="3" id="KW-0378">Hydrolase</keyword>
<keyword evidence="2 5" id="KW-0645">Protease</keyword>
<evidence type="ECO:0000259" key="4">
    <source>
        <dbReference type="Pfam" id="PF04586"/>
    </source>
</evidence>
<dbReference type="GO" id="GO:0008233">
    <property type="term" value="F:peptidase activity"/>
    <property type="evidence" value="ECO:0007669"/>
    <property type="project" value="UniProtKB-KW"/>
</dbReference>
<dbReference type="InterPro" id="IPR006433">
    <property type="entry name" value="Prohead_protease"/>
</dbReference>
<evidence type="ECO:0000256" key="2">
    <source>
        <dbReference type="ARBA" id="ARBA00022670"/>
    </source>
</evidence>
<protein>
    <submittedName>
        <fullName evidence="5">HK97 family phage prohead protease</fullName>
    </submittedName>
</protein>
<gene>
    <name evidence="5" type="ORF">RY972_13670</name>
</gene>
<dbReference type="Proteomes" id="UP001302667">
    <property type="component" value="Chromosome"/>
</dbReference>
<feature type="domain" description="Prohead serine protease" evidence="4">
    <location>
        <begin position="4"/>
        <end position="160"/>
    </location>
</feature>
<sequence>MNIETRVSKLGAESGKLVGVAIAYGTRSQDLGGFVEIIEPGAFSKHLATNPDVRALYEHDKKDLLGRTASGTLKMSDSQQELAVEIDPPATRAGADCVELVKRGDLSGMSFGFSVVKDHWDMKAKPPVRRVIEARLHEVTITSNPAYLTSAIALRCAAGALMNATEWRQYELLAI</sequence>
<keyword evidence="1" id="KW-1188">Viral release from host cell</keyword>
<accession>A0ABZ0F667</accession>
<dbReference type="RefSeq" id="WP_317102282.1">
    <property type="nucleotide sequence ID" value="NZ_CP136584.1"/>
</dbReference>
<dbReference type="Pfam" id="PF04586">
    <property type="entry name" value="Peptidase_S78"/>
    <property type="match status" value="1"/>
</dbReference>
<evidence type="ECO:0000313" key="5">
    <source>
        <dbReference type="EMBL" id="WOE65117.1"/>
    </source>
</evidence>
<dbReference type="GO" id="GO:0006508">
    <property type="term" value="P:proteolysis"/>
    <property type="evidence" value="ECO:0007669"/>
    <property type="project" value="UniProtKB-KW"/>
</dbReference>